<evidence type="ECO:0000256" key="1">
    <source>
        <dbReference type="ARBA" id="ARBA00003871"/>
    </source>
</evidence>
<dbReference type="EMBL" id="JAJISD010000006">
    <property type="protein sequence ID" value="MCC8430325.1"/>
    <property type="molecule type" value="Genomic_DNA"/>
</dbReference>
<evidence type="ECO:0000259" key="4">
    <source>
        <dbReference type="Pfam" id="PF01425"/>
    </source>
</evidence>
<organism evidence="5 6">
    <name type="scientific">Reyranella aquatilis</name>
    <dbReference type="NCBI Taxonomy" id="2035356"/>
    <lineage>
        <taxon>Bacteria</taxon>
        <taxon>Pseudomonadati</taxon>
        <taxon>Pseudomonadota</taxon>
        <taxon>Alphaproteobacteria</taxon>
        <taxon>Hyphomicrobiales</taxon>
        <taxon>Reyranellaceae</taxon>
        <taxon>Reyranella</taxon>
    </lineage>
</organism>
<dbReference type="PROSITE" id="PS00571">
    <property type="entry name" value="AMIDASES"/>
    <property type="match status" value="1"/>
</dbReference>
<dbReference type="InterPro" id="IPR023631">
    <property type="entry name" value="Amidase_dom"/>
</dbReference>
<dbReference type="SUPFAM" id="SSF75304">
    <property type="entry name" value="Amidase signature (AS) enzymes"/>
    <property type="match status" value="1"/>
</dbReference>
<evidence type="ECO:0000256" key="3">
    <source>
        <dbReference type="SAM" id="MobiDB-lite"/>
    </source>
</evidence>
<dbReference type="Pfam" id="PF01425">
    <property type="entry name" value="Amidase"/>
    <property type="match status" value="1"/>
</dbReference>
<comment type="caution">
    <text evidence="5">The sequence shown here is derived from an EMBL/GenBank/DDBJ whole genome shotgun (WGS) entry which is preliminary data.</text>
</comment>
<dbReference type="InterPro" id="IPR000120">
    <property type="entry name" value="Amidase"/>
</dbReference>
<dbReference type="Proteomes" id="UP001198862">
    <property type="component" value="Unassembled WGS sequence"/>
</dbReference>
<name>A0ABS8KW92_9HYPH</name>
<evidence type="ECO:0000256" key="2">
    <source>
        <dbReference type="ARBA" id="ARBA00021874"/>
    </source>
</evidence>
<evidence type="ECO:0000313" key="5">
    <source>
        <dbReference type="EMBL" id="MCC8430325.1"/>
    </source>
</evidence>
<proteinExistence type="predicted"/>
<dbReference type="InterPro" id="IPR020556">
    <property type="entry name" value="Amidase_CS"/>
</dbReference>
<feature type="region of interest" description="Disordered" evidence="3">
    <location>
        <begin position="141"/>
        <end position="160"/>
    </location>
</feature>
<sequence length="464" mass="49170">MSELHWMTVGAAARAIAAKELSPVDLTKALLDRIDTLDPRLNAFIRVDGEAAMAAALAAETEAQSGRLRGPLHGVPVGIKDIIDVAGLPTTCHSKVLQDNMASADAVCVEKLRGAGAIVLGKLSTHEFAIGGPSFDLPWPPARNPWNTDHHPGGSSSGSGSGVAAGLFPMALGTDTGGSVRNPASCCGIVGLKPTYGLVSRRGVFPLSFTLDHVGPMTRTVADNALMLEAIAGHDPLDPGSAAASQGHYAAALDRGIRGLRVGFVRHFHEIDTPAHPEVTAALEHVARSLQVEGAEVRDIKLPSLGEFGAVNRVILQSEAWSIHGPWLGERPGDYGKLGRQRLMAGAFMSAGDYMLASRRRLQMIAEVEAAFREVDVLLCASSMDPACRIEDTAEVERTYPRQARTPFNVTGHPALAMMAGLSVGGLPVSVQFVGRYFDEATVFQVARAWERVAGTDKKHPPIV</sequence>
<feature type="domain" description="Amidase" evidence="4">
    <location>
        <begin position="25"/>
        <end position="443"/>
    </location>
</feature>
<accession>A0ABS8KW92</accession>
<dbReference type="PANTHER" id="PTHR11895">
    <property type="entry name" value="TRANSAMIDASE"/>
    <property type="match status" value="1"/>
</dbReference>
<dbReference type="PANTHER" id="PTHR11895:SF176">
    <property type="entry name" value="AMIDASE AMID-RELATED"/>
    <property type="match status" value="1"/>
</dbReference>
<dbReference type="Gene3D" id="3.90.1300.10">
    <property type="entry name" value="Amidase signature (AS) domain"/>
    <property type="match status" value="1"/>
</dbReference>
<dbReference type="InterPro" id="IPR036928">
    <property type="entry name" value="AS_sf"/>
</dbReference>
<comment type="function">
    <text evidence="1">Hydrolyzes indole-3-acetamide (IAM) into indole-3-acetic acid (IAA).</text>
</comment>
<dbReference type="RefSeq" id="WP_230551492.1">
    <property type="nucleotide sequence ID" value="NZ_JAJISD010000006.1"/>
</dbReference>
<keyword evidence="6" id="KW-1185">Reference proteome</keyword>
<gene>
    <name evidence="5" type="ORF">LJ725_15220</name>
</gene>
<evidence type="ECO:0000313" key="6">
    <source>
        <dbReference type="Proteomes" id="UP001198862"/>
    </source>
</evidence>
<reference evidence="5 6" key="1">
    <citation type="submission" date="2021-11" db="EMBL/GenBank/DDBJ databases">
        <authorList>
            <person name="Lee D.-H."/>
            <person name="Kim S.-B."/>
        </authorList>
    </citation>
    <scope>NUCLEOTIDE SEQUENCE [LARGE SCALE GENOMIC DNA]</scope>
    <source>
        <strain evidence="5 6">KCTC 52223</strain>
    </source>
</reference>
<protein>
    <recommendedName>
        <fullName evidence="2">Indoleacetamide hydrolase</fullName>
    </recommendedName>
</protein>